<dbReference type="InterPro" id="IPR017850">
    <property type="entry name" value="Alkaline_phosphatase_core_sf"/>
</dbReference>
<gene>
    <name evidence="3" type="ORF">NB063_13450</name>
</gene>
<proteinExistence type="predicted"/>
<feature type="chain" id="PRO_5046473766" evidence="1">
    <location>
        <begin position="26"/>
        <end position="702"/>
    </location>
</feature>
<keyword evidence="4" id="KW-1185">Reference proteome</keyword>
<protein>
    <submittedName>
        <fullName evidence="3">Sulfatase-like hydrolase/transferase</fullName>
    </submittedName>
</protein>
<dbReference type="RefSeq" id="WP_250929245.1">
    <property type="nucleotide sequence ID" value="NZ_JAMQBK010000035.1"/>
</dbReference>
<dbReference type="InterPro" id="IPR052701">
    <property type="entry name" value="GAG_Ulvan_Degrading_Sulfatases"/>
</dbReference>
<keyword evidence="1" id="KW-0732">Signal</keyword>
<dbReference type="Gene3D" id="3.40.720.10">
    <property type="entry name" value="Alkaline Phosphatase, subunit A"/>
    <property type="match status" value="1"/>
</dbReference>
<dbReference type="Gene3D" id="2.60.120.380">
    <property type="match status" value="1"/>
</dbReference>
<evidence type="ECO:0000259" key="2">
    <source>
        <dbReference type="PROSITE" id="PS51820"/>
    </source>
</evidence>
<dbReference type="SUPFAM" id="SSF53649">
    <property type="entry name" value="Alkaline phosphatase-like"/>
    <property type="match status" value="1"/>
</dbReference>
<evidence type="ECO:0000256" key="1">
    <source>
        <dbReference type="SAM" id="SignalP"/>
    </source>
</evidence>
<accession>A0ABT0U3W4</accession>
<feature type="signal peptide" evidence="1">
    <location>
        <begin position="1"/>
        <end position="25"/>
    </location>
</feature>
<dbReference type="EMBL" id="JAMQBK010000035">
    <property type="protein sequence ID" value="MCM2371611.1"/>
    <property type="molecule type" value="Genomic_DNA"/>
</dbReference>
<comment type="caution">
    <text evidence="3">The sequence shown here is derived from an EMBL/GenBank/DDBJ whole genome shotgun (WGS) entry which is preliminary data.</text>
</comment>
<dbReference type="Pfam" id="PF00884">
    <property type="entry name" value="Sulfatase"/>
    <property type="match status" value="1"/>
</dbReference>
<dbReference type="Proteomes" id="UP001202961">
    <property type="component" value="Unassembled WGS sequence"/>
</dbReference>
<sequence length="702" mass="78004">MSRFEKILGVCFFAIAVGYSSTSFAATTSPEDAPNIIFILCDDLGWGDLGILYQNESSHPKKLVTPAIDAMAREGAQLRNHYCPAPVCAPSRASLLLGVHQGHSDVRDNQFDKALPNNHTIASVLKSAGYTTAIIGKYGLQGGTKNESTSSSTPAARWPAYPTERGFDEFFGYVRHVDGHLHYPAESWPLGNSPTHQTPKEVWHNDREVSQQLDRCYTTDLFTAYAKKWIVDQSKQDVASPFFLYLAYDTPHAALQVPTMEYPSGRGVNGGIQWTGKDGEMINTAKGTIDSYRNPKYTDKGWSDVEERFATMVTRIDDCVGDLLQTLRDLEIDKNTLVVLSSDNGPHHEAYLQSAQYAPTSFQSYGPFDGTKRDTWEGGIRVPTVAWWPSHIPAGTIDTTPSQFHDWMATMADVAGTQPPAICDGVSLLNSMTGKGDRRESSVYVEYSVGGSTQRYADFEQRKQNKKRGQMQVIMHRGYKGVRVNITDPNKPFEIYDLENDPSETKNLAGTSAKFEKLQQGMQERVLRMRRANESAKRPYDKLPVPALPEQPMTPGIMLSGFKGTFPYVPQMLSLPASETINMIMKDISNDPEGLDEGVYQYIGHLNIPAEGEYRFELQSATPSLARIHDAILIDNDFDHDASKTRSTQIRLAAGTHRFTITLLAGQTSSKWRLSCYRKGDSSTDLADGGWLIPKATDESSR</sequence>
<reference evidence="3 4" key="1">
    <citation type="journal article" date="2022" name="Syst. Appl. Microbiol.">
        <title>Rhodopirellula aestuarii sp. nov., a novel member of the genus Rhodopirellula isolated from brackish sediments collected in the Tagus River estuary, Portugal.</title>
        <authorList>
            <person name="Vitorino I.R."/>
            <person name="Klimek D."/>
            <person name="Calusinska M."/>
            <person name="Lobo-da-Cunha A."/>
            <person name="Vasconcelos V."/>
            <person name="Lage O.M."/>
        </authorList>
    </citation>
    <scope>NUCLEOTIDE SEQUENCE [LARGE SCALE GENOMIC DNA]</scope>
    <source>
        <strain evidence="3 4">ICT_H3.1</strain>
    </source>
</reference>
<dbReference type="Pfam" id="PF07691">
    <property type="entry name" value="PA14"/>
    <property type="match status" value="1"/>
</dbReference>
<dbReference type="PANTHER" id="PTHR43751">
    <property type="entry name" value="SULFATASE"/>
    <property type="match status" value="1"/>
</dbReference>
<feature type="domain" description="PA14" evidence="2">
    <location>
        <begin position="552"/>
        <end position="690"/>
    </location>
</feature>
<dbReference type="InterPro" id="IPR000917">
    <property type="entry name" value="Sulfatase_N"/>
</dbReference>
<evidence type="ECO:0000313" key="4">
    <source>
        <dbReference type="Proteomes" id="UP001202961"/>
    </source>
</evidence>
<organism evidence="3 4">
    <name type="scientific">Aporhodopirellula aestuarii</name>
    <dbReference type="NCBI Taxonomy" id="2950107"/>
    <lineage>
        <taxon>Bacteria</taxon>
        <taxon>Pseudomonadati</taxon>
        <taxon>Planctomycetota</taxon>
        <taxon>Planctomycetia</taxon>
        <taxon>Pirellulales</taxon>
        <taxon>Pirellulaceae</taxon>
        <taxon>Aporhodopirellula</taxon>
    </lineage>
</organism>
<dbReference type="InterPro" id="IPR037524">
    <property type="entry name" value="PA14/GLEYA"/>
</dbReference>
<dbReference type="InterPro" id="IPR011658">
    <property type="entry name" value="PA14_dom"/>
</dbReference>
<dbReference type="PANTHER" id="PTHR43751:SF3">
    <property type="entry name" value="SULFATASE N-TERMINAL DOMAIN-CONTAINING PROTEIN"/>
    <property type="match status" value="1"/>
</dbReference>
<evidence type="ECO:0000313" key="3">
    <source>
        <dbReference type="EMBL" id="MCM2371611.1"/>
    </source>
</evidence>
<dbReference type="PROSITE" id="PS51820">
    <property type="entry name" value="PA14"/>
    <property type="match status" value="1"/>
</dbReference>
<dbReference type="CDD" id="cd16145">
    <property type="entry name" value="ARS_like"/>
    <property type="match status" value="1"/>
</dbReference>
<name>A0ABT0U3W4_9BACT</name>